<keyword evidence="2" id="KW-0996">Nickel insertion</keyword>
<evidence type="ECO:0000256" key="2">
    <source>
        <dbReference type="HAMAP-Rule" id="MF_01384"/>
    </source>
</evidence>
<sequence>MRATARIVAVAGRGGTRLVTMRSEPPLVLRRTGPETAHLVGGAAGPLGGDRLRVEVEVGPGARLCLRAVAASLALPGASGGASLLEVAATVAAGGHLRWLPEPLIAARGCDHVGQSTVELAEGAALVWREELVCGRHGEQPGDARLETTVRYAGGTIMRQEVAVGPRAAGWDGPAVLGGGRATGSLLVVDPAWADKPPEPAVLGPSAAWMPLVGPAALATATGADLREVRAALDECLPDDV</sequence>
<reference evidence="3" key="1">
    <citation type="submission" date="2022-12" db="EMBL/GenBank/DDBJ databases">
        <title>New Phytohabitans aurantiacus sp. RD004123 nov., an actinomycete isolated from soil.</title>
        <authorList>
            <person name="Triningsih D.W."/>
            <person name="Harunari E."/>
            <person name="Igarashi Y."/>
        </authorList>
    </citation>
    <scope>NUCLEOTIDE SEQUENCE</scope>
    <source>
        <strain evidence="3">RD004123</strain>
    </source>
</reference>
<proteinExistence type="inferred from homology"/>
<comment type="function">
    <text evidence="2">Required for maturation of urease via the functional incorporation of the urease nickel metallocenter.</text>
</comment>
<gene>
    <name evidence="2 3" type="primary">ureD</name>
    <name evidence="3" type="ORF">Pa4123_72680</name>
</gene>
<comment type="similarity">
    <text evidence="2">Belongs to the UreD family.</text>
</comment>
<dbReference type="Pfam" id="PF01774">
    <property type="entry name" value="UreD"/>
    <property type="match status" value="1"/>
</dbReference>
<dbReference type="Proteomes" id="UP001144280">
    <property type="component" value="Unassembled WGS sequence"/>
</dbReference>
<comment type="caution">
    <text evidence="3">The sequence shown here is derived from an EMBL/GenBank/DDBJ whole genome shotgun (WGS) entry which is preliminary data.</text>
</comment>
<keyword evidence="4" id="KW-1185">Reference proteome</keyword>
<protein>
    <recommendedName>
        <fullName evidence="2">Urease accessory protein UreD</fullName>
    </recommendedName>
</protein>
<dbReference type="RefSeq" id="WP_281903451.1">
    <property type="nucleotide sequence ID" value="NZ_BSDI01000052.1"/>
</dbReference>
<dbReference type="EMBL" id="BSDI01000052">
    <property type="protein sequence ID" value="GLI01991.1"/>
    <property type="molecule type" value="Genomic_DNA"/>
</dbReference>
<dbReference type="HAMAP" id="MF_01384">
    <property type="entry name" value="UreD"/>
    <property type="match status" value="1"/>
</dbReference>
<organism evidence="3 4">
    <name type="scientific">Phytohabitans aurantiacus</name>
    <dbReference type="NCBI Taxonomy" id="3016789"/>
    <lineage>
        <taxon>Bacteria</taxon>
        <taxon>Bacillati</taxon>
        <taxon>Actinomycetota</taxon>
        <taxon>Actinomycetes</taxon>
        <taxon>Micromonosporales</taxon>
        <taxon>Micromonosporaceae</taxon>
    </lineage>
</organism>
<evidence type="ECO:0000313" key="4">
    <source>
        <dbReference type="Proteomes" id="UP001144280"/>
    </source>
</evidence>
<evidence type="ECO:0000256" key="1">
    <source>
        <dbReference type="ARBA" id="ARBA00023186"/>
    </source>
</evidence>
<name>A0ABQ5R617_9ACTN</name>
<evidence type="ECO:0000313" key="3">
    <source>
        <dbReference type="EMBL" id="GLI01991.1"/>
    </source>
</evidence>
<comment type="subcellular location">
    <subcellularLocation>
        <location evidence="2">Cytoplasm</location>
    </subcellularLocation>
</comment>
<keyword evidence="2" id="KW-0963">Cytoplasm</keyword>
<comment type="subunit">
    <text evidence="2">UreD, UreF and UreG form a complex that acts as a GTP-hydrolysis-dependent molecular chaperone, activating the urease apoprotein by helping to assemble the nickel containing metallocenter of UreC. The UreE protein probably delivers the nickel.</text>
</comment>
<dbReference type="InterPro" id="IPR002669">
    <property type="entry name" value="UreD"/>
</dbReference>
<keyword evidence="1 2" id="KW-0143">Chaperone</keyword>
<accession>A0ABQ5R617</accession>